<organism evidence="1 2">
    <name type="scientific">Thorsellia kenyensis</name>
    <dbReference type="NCBI Taxonomy" id="1549888"/>
    <lineage>
        <taxon>Bacteria</taxon>
        <taxon>Pseudomonadati</taxon>
        <taxon>Pseudomonadota</taxon>
        <taxon>Gammaproteobacteria</taxon>
        <taxon>Enterobacterales</taxon>
        <taxon>Thorselliaceae</taxon>
        <taxon>Thorsellia</taxon>
    </lineage>
</organism>
<proteinExistence type="predicted"/>
<accession>A0ABV6CAW8</accession>
<dbReference type="Proteomes" id="UP001589758">
    <property type="component" value="Unassembled WGS sequence"/>
</dbReference>
<dbReference type="Pfam" id="PF11876">
    <property type="entry name" value="TsiV"/>
    <property type="match status" value="1"/>
</dbReference>
<evidence type="ECO:0000313" key="1">
    <source>
        <dbReference type="EMBL" id="MFC0179757.1"/>
    </source>
</evidence>
<dbReference type="RefSeq" id="WP_385876864.1">
    <property type="nucleotide sequence ID" value="NZ_JBHLXE010000072.1"/>
</dbReference>
<sequence>MISINDMEHLKHRAAEFTQTTSEGVVVSRLGLSITLFFKEGYTVEKREGILACFQRFREEFGEQLRYQTHDFKGMAKYTPENIVKVEAKIRQQGLYGRSEWYVSDAKGANDAPNFILRFLNSVEAGGKEALSYICLVLPWDYIYDEAGMARFESWLMFLCEQVEPYSGDAGYCLVLPRDYYDYFPLEYQLAQRYPSMLVISTSHTAKNQYFHAIRGANWYTLLSQKLVRRLGGREWIKHAFSKNHEIEVVNFRDGLIIRAGRHPDLTPKSEGLSPAYQMVNQLVRPIRVKYHEGHSLHFYGANHFTEETTYEWYARYDNAPLIRTPLQSGFPALVGGEWKTASQPNSTLRLNQGDIAPTSRDGQVIMWELVLEIPEEEPYF</sequence>
<comment type="caution">
    <text evidence="1">The sequence shown here is derived from an EMBL/GenBank/DDBJ whole genome shotgun (WGS) entry which is preliminary data.</text>
</comment>
<name>A0ABV6CAW8_9GAMM</name>
<evidence type="ECO:0000313" key="2">
    <source>
        <dbReference type="Proteomes" id="UP001589758"/>
    </source>
</evidence>
<dbReference type="EMBL" id="JBHLXE010000072">
    <property type="protein sequence ID" value="MFC0179757.1"/>
    <property type="molecule type" value="Genomic_DNA"/>
</dbReference>
<gene>
    <name evidence="1" type="ORF">ACFFIT_06615</name>
</gene>
<keyword evidence="2" id="KW-1185">Reference proteome</keyword>
<reference evidence="1 2" key="1">
    <citation type="submission" date="2024-09" db="EMBL/GenBank/DDBJ databases">
        <authorList>
            <person name="Sun Q."/>
            <person name="Mori K."/>
        </authorList>
    </citation>
    <scope>NUCLEOTIDE SEQUENCE [LARGE SCALE GENOMIC DNA]</scope>
    <source>
        <strain evidence="1 2">CCM 8545</strain>
    </source>
</reference>
<protein>
    <submittedName>
        <fullName evidence="1">Type VI immunity family protein</fullName>
    </submittedName>
</protein>
<dbReference type="InterPro" id="IPR021815">
    <property type="entry name" value="TsiV"/>
</dbReference>